<evidence type="ECO:0000313" key="3">
    <source>
        <dbReference type="Proteomes" id="UP000652761"/>
    </source>
</evidence>
<name>A0A843XEM6_COLES</name>
<protein>
    <submittedName>
        <fullName evidence="2">Uncharacterized protein</fullName>
    </submittedName>
</protein>
<evidence type="ECO:0000256" key="1">
    <source>
        <dbReference type="SAM" id="Phobius"/>
    </source>
</evidence>
<keyword evidence="1" id="KW-0472">Membrane</keyword>
<dbReference type="EMBL" id="NMUH01007856">
    <property type="protein sequence ID" value="MQM17938.1"/>
    <property type="molecule type" value="Genomic_DNA"/>
</dbReference>
<accession>A0A843XEM6</accession>
<comment type="caution">
    <text evidence="2">The sequence shown here is derived from an EMBL/GenBank/DDBJ whole genome shotgun (WGS) entry which is preliminary data.</text>
</comment>
<reference evidence="2" key="1">
    <citation type="submission" date="2017-07" db="EMBL/GenBank/DDBJ databases">
        <title>Taro Niue Genome Assembly and Annotation.</title>
        <authorList>
            <person name="Atibalentja N."/>
            <person name="Keating K."/>
            <person name="Fields C.J."/>
        </authorList>
    </citation>
    <scope>NUCLEOTIDE SEQUENCE</scope>
    <source>
        <strain evidence="2">Niue_2</strain>
        <tissue evidence="2">Leaf</tissue>
    </source>
</reference>
<organism evidence="2 3">
    <name type="scientific">Colocasia esculenta</name>
    <name type="common">Wild taro</name>
    <name type="synonym">Arum esculentum</name>
    <dbReference type="NCBI Taxonomy" id="4460"/>
    <lineage>
        <taxon>Eukaryota</taxon>
        <taxon>Viridiplantae</taxon>
        <taxon>Streptophyta</taxon>
        <taxon>Embryophyta</taxon>
        <taxon>Tracheophyta</taxon>
        <taxon>Spermatophyta</taxon>
        <taxon>Magnoliopsida</taxon>
        <taxon>Liliopsida</taxon>
        <taxon>Araceae</taxon>
        <taxon>Aroideae</taxon>
        <taxon>Colocasieae</taxon>
        <taxon>Colocasia</taxon>
    </lineage>
</organism>
<dbReference type="AlphaFoldDB" id="A0A843XEM6"/>
<evidence type="ECO:0000313" key="2">
    <source>
        <dbReference type="EMBL" id="MQM17938.1"/>
    </source>
</evidence>
<keyword evidence="1" id="KW-0812">Transmembrane</keyword>
<sequence>MGFRAVRWCFKFGTVLVVLALPFTGCLVLEGLSRSEVVSIAWDPHPREPVEGVLRATSMLELAVDWEDSGAEGKMRFAQEVRHEAAAWPGCGVVYVGVFLWRLYLTLLRGRRQELGYQAECVDYGSPSWLLAMVA</sequence>
<keyword evidence="3" id="KW-1185">Reference proteome</keyword>
<feature type="transmembrane region" description="Helical" evidence="1">
    <location>
        <begin position="85"/>
        <end position="105"/>
    </location>
</feature>
<proteinExistence type="predicted"/>
<keyword evidence="1" id="KW-1133">Transmembrane helix</keyword>
<feature type="transmembrane region" description="Helical" evidence="1">
    <location>
        <begin position="12"/>
        <end position="32"/>
    </location>
</feature>
<gene>
    <name evidence="2" type="ORF">Taro_050919</name>
</gene>
<dbReference type="Proteomes" id="UP000652761">
    <property type="component" value="Unassembled WGS sequence"/>
</dbReference>